<feature type="non-terminal residue" evidence="2">
    <location>
        <position position="1"/>
    </location>
</feature>
<accession>A0ABD0MYQ3</accession>
<gene>
    <name evidence="2" type="ORF">M9458_049362</name>
</gene>
<keyword evidence="1" id="KW-0175">Coiled coil</keyword>
<protein>
    <recommendedName>
        <fullName evidence="4">60S ribosomal protein L7a</fullName>
    </recommendedName>
</protein>
<evidence type="ECO:0000313" key="3">
    <source>
        <dbReference type="Proteomes" id="UP001529510"/>
    </source>
</evidence>
<sequence>PYPEDPAVYKPLSQEEIQRIKNEKKQKQNEKKQKVTENRKHLASVRVVQRNLVFVVGLSQRLADAE</sequence>
<feature type="non-terminal residue" evidence="2">
    <location>
        <position position="66"/>
    </location>
</feature>
<evidence type="ECO:0000313" key="2">
    <source>
        <dbReference type="EMBL" id="KAL0155099.1"/>
    </source>
</evidence>
<proteinExistence type="predicted"/>
<name>A0ABD0MYQ3_CIRMR</name>
<evidence type="ECO:0008006" key="4">
    <source>
        <dbReference type="Google" id="ProtNLM"/>
    </source>
</evidence>
<dbReference type="PANTHER" id="PTHR12603">
    <property type="entry name" value="CCR4-NOT TRANSCRIPTION COMPLEX RELATED"/>
    <property type="match status" value="1"/>
</dbReference>
<dbReference type="PANTHER" id="PTHR12603:SF0">
    <property type="entry name" value="CCR4-NOT TRANSCRIPTION COMPLEX SUBUNIT 4"/>
    <property type="match status" value="1"/>
</dbReference>
<feature type="coiled-coil region" evidence="1">
    <location>
        <begin position="10"/>
        <end position="40"/>
    </location>
</feature>
<organism evidence="2 3">
    <name type="scientific">Cirrhinus mrigala</name>
    <name type="common">Mrigala</name>
    <dbReference type="NCBI Taxonomy" id="683832"/>
    <lineage>
        <taxon>Eukaryota</taxon>
        <taxon>Metazoa</taxon>
        <taxon>Chordata</taxon>
        <taxon>Craniata</taxon>
        <taxon>Vertebrata</taxon>
        <taxon>Euteleostomi</taxon>
        <taxon>Actinopterygii</taxon>
        <taxon>Neopterygii</taxon>
        <taxon>Teleostei</taxon>
        <taxon>Ostariophysi</taxon>
        <taxon>Cypriniformes</taxon>
        <taxon>Cyprinidae</taxon>
        <taxon>Labeoninae</taxon>
        <taxon>Labeonini</taxon>
        <taxon>Cirrhinus</taxon>
    </lineage>
</organism>
<dbReference type="EMBL" id="JAMKFB020000025">
    <property type="protein sequence ID" value="KAL0155099.1"/>
    <property type="molecule type" value="Genomic_DNA"/>
</dbReference>
<comment type="caution">
    <text evidence="2">The sequence shown here is derived from an EMBL/GenBank/DDBJ whole genome shotgun (WGS) entry which is preliminary data.</text>
</comment>
<dbReference type="AlphaFoldDB" id="A0ABD0MYQ3"/>
<evidence type="ECO:0000256" key="1">
    <source>
        <dbReference type="SAM" id="Coils"/>
    </source>
</evidence>
<reference evidence="2 3" key="1">
    <citation type="submission" date="2024-05" db="EMBL/GenBank/DDBJ databases">
        <title>Genome sequencing and assembly of Indian major carp, Cirrhinus mrigala (Hamilton, 1822).</title>
        <authorList>
            <person name="Mohindra V."/>
            <person name="Chowdhury L.M."/>
            <person name="Lal K."/>
            <person name="Jena J.K."/>
        </authorList>
    </citation>
    <scope>NUCLEOTIDE SEQUENCE [LARGE SCALE GENOMIC DNA]</scope>
    <source>
        <strain evidence="2">CM1030</strain>
        <tissue evidence="2">Blood</tissue>
    </source>
</reference>
<dbReference type="InterPro" id="IPR039780">
    <property type="entry name" value="Mot2"/>
</dbReference>
<dbReference type="Proteomes" id="UP001529510">
    <property type="component" value="Unassembled WGS sequence"/>
</dbReference>
<keyword evidence="3" id="KW-1185">Reference proteome</keyword>